<dbReference type="Gene3D" id="3.40.50.300">
    <property type="entry name" value="P-loop containing nucleotide triphosphate hydrolases"/>
    <property type="match status" value="1"/>
</dbReference>
<evidence type="ECO:0000313" key="2">
    <source>
        <dbReference type="EMBL" id="CAB4609746.1"/>
    </source>
</evidence>
<dbReference type="SUPFAM" id="SSF52540">
    <property type="entry name" value="P-loop containing nucleoside triphosphate hydrolases"/>
    <property type="match status" value="1"/>
</dbReference>
<dbReference type="PANTHER" id="PTHR10803">
    <property type="entry name" value="ARSENICAL PUMP-DRIVING ATPASE ARSENITE-TRANSLOCATING ATPASE"/>
    <property type="match status" value="1"/>
</dbReference>
<proteinExistence type="predicted"/>
<accession>A0A6J6H9U7</accession>
<dbReference type="GO" id="GO:0016887">
    <property type="term" value="F:ATP hydrolysis activity"/>
    <property type="evidence" value="ECO:0007669"/>
    <property type="project" value="InterPro"/>
</dbReference>
<evidence type="ECO:0000259" key="1">
    <source>
        <dbReference type="Pfam" id="PF01656"/>
    </source>
</evidence>
<dbReference type="GO" id="GO:0005524">
    <property type="term" value="F:ATP binding"/>
    <property type="evidence" value="ECO:0007669"/>
    <property type="project" value="InterPro"/>
</dbReference>
<dbReference type="InterPro" id="IPR016300">
    <property type="entry name" value="ATPase_ArsA/GET3"/>
</dbReference>
<protein>
    <submittedName>
        <fullName evidence="2">Unannotated protein</fullName>
    </submittedName>
</protein>
<name>A0A6J6H9U7_9ZZZZ</name>
<sequence length="296" mass="31375">MRLFAPTLNGLSFFMEPHHFFTAQRVLIVAGKGGVGKSTLATSLAYLSARSGMRTLLVSLDAPSTPIPPHDLLEQITVSPGRALADYLATKGLGLLSRQLAKSGIMELVATTAPGLDDLLVLGRIKAFEQELRADVIIVDGPAAGHALDLVRAPAQLKRAIGNGPISSQADEVIAMFADGTRCKVMLVTTPAITPVTETCEAAEELRDQAGVALAPIVVNKYEVLVPTIDTTSLSPNSRDALQYLAQRGVAQTDALGVLSDSLELPQLVTKRHRLTGEELVVALAEDLEEAIKAMP</sequence>
<dbReference type="EMBL" id="CAEZUZ010000017">
    <property type="protein sequence ID" value="CAB4609746.1"/>
    <property type="molecule type" value="Genomic_DNA"/>
</dbReference>
<organism evidence="2">
    <name type="scientific">freshwater metagenome</name>
    <dbReference type="NCBI Taxonomy" id="449393"/>
    <lineage>
        <taxon>unclassified sequences</taxon>
        <taxon>metagenomes</taxon>
        <taxon>ecological metagenomes</taxon>
    </lineage>
</organism>
<dbReference type="CDD" id="cd02035">
    <property type="entry name" value="ArsA"/>
    <property type="match status" value="1"/>
</dbReference>
<feature type="domain" description="CobQ/CobB/MinD/ParA nucleotide binding" evidence="1">
    <location>
        <begin position="27"/>
        <end position="222"/>
    </location>
</feature>
<dbReference type="InterPro" id="IPR002586">
    <property type="entry name" value="CobQ/CobB/MinD/ParA_Nub-bd_dom"/>
</dbReference>
<dbReference type="PANTHER" id="PTHR10803:SF3">
    <property type="entry name" value="ATPASE GET3"/>
    <property type="match status" value="1"/>
</dbReference>
<dbReference type="Pfam" id="PF01656">
    <property type="entry name" value="CbiA"/>
    <property type="match status" value="1"/>
</dbReference>
<gene>
    <name evidence="2" type="ORF">UFOPK1889_00208</name>
</gene>
<reference evidence="2" key="1">
    <citation type="submission" date="2020-05" db="EMBL/GenBank/DDBJ databases">
        <authorList>
            <person name="Chiriac C."/>
            <person name="Salcher M."/>
            <person name="Ghai R."/>
            <person name="Kavagutti S V."/>
        </authorList>
    </citation>
    <scope>NUCLEOTIDE SEQUENCE</scope>
</reference>
<dbReference type="InterPro" id="IPR027417">
    <property type="entry name" value="P-loop_NTPase"/>
</dbReference>
<dbReference type="AlphaFoldDB" id="A0A6J6H9U7"/>